<reference evidence="1" key="1">
    <citation type="submission" date="2014-11" db="EMBL/GenBank/DDBJ databases">
        <authorList>
            <person name="Amaro Gonzalez C."/>
        </authorList>
    </citation>
    <scope>NUCLEOTIDE SEQUENCE</scope>
</reference>
<accession>A0A0E9TLV0</accession>
<reference evidence="1" key="2">
    <citation type="journal article" date="2015" name="Fish Shellfish Immunol.">
        <title>Early steps in the European eel (Anguilla anguilla)-Vibrio vulnificus interaction in the gills: Role of the RtxA13 toxin.</title>
        <authorList>
            <person name="Callol A."/>
            <person name="Pajuelo D."/>
            <person name="Ebbesson L."/>
            <person name="Teles M."/>
            <person name="MacKenzie S."/>
            <person name="Amaro C."/>
        </authorList>
    </citation>
    <scope>NUCLEOTIDE SEQUENCE</scope>
</reference>
<organism evidence="1">
    <name type="scientific">Anguilla anguilla</name>
    <name type="common">European freshwater eel</name>
    <name type="synonym">Muraena anguilla</name>
    <dbReference type="NCBI Taxonomy" id="7936"/>
    <lineage>
        <taxon>Eukaryota</taxon>
        <taxon>Metazoa</taxon>
        <taxon>Chordata</taxon>
        <taxon>Craniata</taxon>
        <taxon>Vertebrata</taxon>
        <taxon>Euteleostomi</taxon>
        <taxon>Actinopterygii</taxon>
        <taxon>Neopterygii</taxon>
        <taxon>Teleostei</taxon>
        <taxon>Anguilliformes</taxon>
        <taxon>Anguillidae</taxon>
        <taxon>Anguilla</taxon>
    </lineage>
</organism>
<protein>
    <submittedName>
        <fullName evidence="1">Uncharacterized protein</fullName>
    </submittedName>
</protein>
<sequence length="14" mass="1740">MREYRPSVPLQSNY</sequence>
<name>A0A0E9TLV0_ANGAN</name>
<dbReference type="EMBL" id="GBXM01053991">
    <property type="protein sequence ID" value="JAH54586.1"/>
    <property type="molecule type" value="Transcribed_RNA"/>
</dbReference>
<proteinExistence type="predicted"/>
<evidence type="ECO:0000313" key="1">
    <source>
        <dbReference type="EMBL" id="JAH54586.1"/>
    </source>
</evidence>